<dbReference type="GO" id="GO:0005975">
    <property type="term" value="P:carbohydrate metabolic process"/>
    <property type="evidence" value="ECO:0007669"/>
    <property type="project" value="InterPro"/>
</dbReference>
<reference evidence="6 7" key="1">
    <citation type="journal article" date="2019" name="Sci. Rep.">
        <title>A high-quality genome of Eragrostis curvula grass provides insights into Poaceae evolution and supports new strategies to enhance forage quality.</title>
        <authorList>
            <person name="Carballo J."/>
            <person name="Santos B.A.C.M."/>
            <person name="Zappacosta D."/>
            <person name="Garbus I."/>
            <person name="Selva J.P."/>
            <person name="Gallo C.A."/>
            <person name="Diaz A."/>
            <person name="Albertini E."/>
            <person name="Caccamo M."/>
            <person name="Echenique V."/>
        </authorList>
    </citation>
    <scope>NUCLEOTIDE SEQUENCE [LARGE SCALE GENOMIC DNA]</scope>
    <source>
        <strain evidence="7">cv. Victoria</strain>
        <tissue evidence="6">Leaf</tissue>
    </source>
</reference>
<dbReference type="InterPro" id="IPR001360">
    <property type="entry name" value="Glyco_hydro_1"/>
</dbReference>
<evidence type="ECO:0000256" key="4">
    <source>
        <dbReference type="ARBA" id="ARBA00023180"/>
    </source>
</evidence>
<evidence type="ECO:0000313" key="7">
    <source>
        <dbReference type="Proteomes" id="UP000324897"/>
    </source>
</evidence>
<proteinExistence type="inferred from homology"/>
<name>A0A5J9U7C0_9POAL</name>
<dbReference type="EMBL" id="RWGY01000029">
    <property type="protein sequence ID" value="TVU19031.1"/>
    <property type="molecule type" value="Genomic_DNA"/>
</dbReference>
<dbReference type="AlphaFoldDB" id="A0A5J9U7C0"/>
<dbReference type="InterPro" id="IPR017853">
    <property type="entry name" value="GH"/>
</dbReference>
<dbReference type="Gramene" id="TVU19031">
    <property type="protein sequence ID" value="TVU19031"/>
    <property type="gene ID" value="EJB05_35156"/>
</dbReference>
<dbReference type="SUPFAM" id="SSF51445">
    <property type="entry name" value="(Trans)glycosidases"/>
    <property type="match status" value="1"/>
</dbReference>
<evidence type="ECO:0000256" key="2">
    <source>
        <dbReference type="ARBA" id="ARBA00022729"/>
    </source>
</evidence>
<dbReference type="OrthoDB" id="65569at2759"/>
<keyword evidence="4" id="KW-0325">Glycoprotein</keyword>
<accession>A0A5J9U7C0</accession>
<dbReference type="PANTHER" id="PTHR10353">
    <property type="entry name" value="GLYCOSYL HYDROLASE"/>
    <property type="match status" value="1"/>
</dbReference>
<evidence type="ECO:0000256" key="1">
    <source>
        <dbReference type="ARBA" id="ARBA00010838"/>
    </source>
</evidence>
<comment type="similarity">
    <text evidence="1 5">Belongs to the glycosyl hydrolase 1 family.</text>
</comment>
<keyword evidence="3" id="KW-0378">Hydrolase</keyword>
<dbReference type="GO" id="GO:0008422">
    <property type="term" value="F:beta-glucosidase activity"/>
    <property type="evidence" value="ECO:0007669"/>
    <property type="project" value="TreeGrafter"/>
</dbReference>
<dbReference type="FunFam" id="3.20.20.80:FF:000069">
    <property type="entry name" value="Beta-glucosidase 1"/>
    <property type="match status" value="1"/>
</dbReference>
<evidence type="ECO:0000256" key="5">
    <source>
        <dbReference type="RuleBase" id="RU003690"/>
    </source>
</evidence>
<evidence type="ECO:0000313" key="6">
    <source>
        <dbReference type="EMBL" id="TVU19031.1"/>
    </source>
</evidence>
<dbReference type="PRINTS" id="PR00131">
    <property type="entry name" value="GLHYDRLASE1"/>
</dbReference>
<dbReference type="Pfam" id="PF00232">
    <property type="entry name" value="Glyco_hydro_1"/>
    <property type="match status" value="1"/>
</dbReference>
<keyword evidence="7" id="KW-1185">Reference proteome</keyword>
<protein>
    <recommendedName>
        <fullName evidence="8">4-hydroxy-7-methoxy-3-oxo-3,4-dihydro-2H-1,4-benzoxazin-2-yl glucosidebeta-D-glucosidase</fullName>
    </recommendedName>
</protein>
<dbReference type="PANTHER" id="PTHR10353:SF29">
    <property type="entry name" value="BETA-GLUCOSIDASE 11"/>
    <property type="match status" value="1"/>
</dbReference>
<gene>
    <name evidence="6" type="ORF">EJB05_35156</name>
</gene>
<dbReference type="Proteomes" id="UP000324897">
    <property type="component" value="Chromosome 7"/>
</dbReference>
<dbReference type="PROSITE" id="PS00653">
    <property type="entry name" value="GLYCOSYL_HYDROL_F1_2"/>
    <property type="match status" value="1"/>
</dbReference>
<evidence type="ECO:0008006" key="8">
    <source>
        <dbReference type="Google" id="ProtNLM"/>
    </source>
</evidence>
<dbReference type="InterPro" id="IPR033132">
    <property type="entry name" value="GH_1_N_CS"/>
</dbReference>
<organism evidence="6 7">
    <name type="scientific">Eragrostis curvula</name>
    <name type="common">weeping love grass</name>
    <dbReference type="NCBI Taxonomy" id="38414"/>
    <lineage>
        <taxon>Eukaryota</taxon>
        <taxon>Viridiplantae</taxon>
        <taxon>Streptophyta</taxon>
        <taxon>Embryophyta</taxon>
        <taxon>Tracheophyta</taxon>
        <taxon>Spermatophyta</taxon>
        <taxon>Magnoliopsida</taxon>
        <taxon>Liliopsida</taxon>
        <taxon>Poales</taxon>
        <taxon>Poaceae</taxon>
        <taxon>PACMAD clade</taxon>
        <taxon>Chloridoideae</taxon>
        <taxon>Eragrostideae</taxon>
        <taxon>Eragrostidinae</taxon>
        <taxon>Eragrostis</taxon>
    </lineage>
</organism>
<evidence type="ECO:0000256" key="3">
    <source>
        <dbReference type="ARBA" id="ARBA00022801"/>
    </source>
</evidence>
<comment type="caution">
    <text evidence="6">The sequence shown here is derived from an EMBL/GenBank/DDBJ whole genome shotgun (WGS) entry which is preliminary data.</text>
</comment>
<keyword evidence="2" id="KW-0732">Signal</keyword>
<sequence length="549" mass="62300">MKDTCEGRCEKGPGFRSEVQRNATMPRCCTAGTSFWLLVVQLLLVGPWQGETTAARAALNFTRRDFPRDFVFGAGTSAYQYEGAVDEDGRSPSIWDTFTHAGRMPDNSTGDLGAHGYRKYKEDVELMSDTGLEAYRFSISWSRLIPRGRGPVNPKGLKYYNNVINELVKRGIEIHVTLYHLDFPQILEDEYHGWLSPRVVEDFTAFVDVCFREFGDRVKHWTTIDEPNIVSAAAYDVGTFPPARCSAPFGLHCTVGNSTVEPYIVAHNFILAHASAAKLYRDKYKDAQKGVVGMNVYTIWSKVFSPSPADKRAAQRSLDFLIGWIINPLVYGDYPEIMKEKAGSRLPSFSKEQSEMVRGSTDFIGVNHYTSTYVSDGWNSSRTGLRDLYADTSVLYRFSRDDPPNNKFIPVPTMPTDPQGLQSLLEYFRDTYMNIPVYVHENGYAQISNESICDHKRVEYLSRYIGSTLAAVRNGTNVKGYFVWSFIDVYELLQGYSMRYGLHHVDFQDPEMPRRPKLSAQWYSKFLRNEVGINMESTIDSLASSHAEE</sequence>
<dbReference type="Gene3D" id="3.20.20.80">
    <property type="entry name" value="Glycosidases"/>
    <property type="match status" value="1"/>
</dbReference>